<feature type="domain" description="Sushi" evidence="28">
    <location>
        <begin position="685"/>
        <end position="754"/>
    </location>
</feature>
<dbReference type="InterPro" id="IPR013032">
    <property type="entry name" value="EGF-like_CS"/>
</dbReference>
<feature type="domain" description="Sushi" evidence="28">
    <location>
        <begin position="173"/>
        <end position="232"/>
    </location>
</feature>
<proteinExistence type="inferred from homology"/>
<feature type="disulfide bond" evidence="24">
    <location>
        <begin position="203"/>
        <end position="230"/>
    </location>
</feature>
<dbReference type="PROSITE" id="PS01186">
    <property type="entry name" value="EGF_2"/>
    <property type="match status" value="3"/>
</dbReference>
<keyword evidence="10" id="KW-0677">Repeat</keyword>
<dbReference type="CDD" id="cd03592">
    <property type="entry name" value="CLECT_selectins_like"/>
    <property type="match status" value="2"/>
</dbReference>
<evidence type="ECO:0000256" key="5">
    <source>
        <dbReference type="ARBA" id="ARBA00022659"/>
    </source>
</evidence>
<feature type="disulfide bond" evidence="24">
    <location>
        <begin position="1232"/>
        <end position="1259"/>
    </location>
</feature>
<dbReference type="InterPro" id="IPR000742">
    <property type="entry name" value="EGF"/>
</dbReference>
<dbReference type="PANTHER" id="PTHR19325">
    <property type="entry name" value="COMPLEMENT COMPONENT-RELATED SUSHI DOMAIN-CONTAINING"/>
    <property type="match status" value="1"/>
</dbReference>
<feature type="disulfide bond" evidence="23">
    <location>
        <begin position="877"/>
        <end position="886"/>
    </location>
</feature>
<feature type="domain" description="Sushi" evidence="28">
    <location>
        <begin position="482"/>
        <end position="543"/>
    </location>
</feature>
<comment type="subcellular location">
    <subcellularLocation>
        <location evidence="1">Cell membrane</location>
        <topology evidence="1">Single-pass type I membrane protein</topology>
    </subcellularLocation>
</comment>
<feature type="domain" description="EGF-like" evidence="26">
    <location>
        <begin position="646"/>
        <end position="682"/>
    </location>
</feature>
<feature type="domain" description="Sushi" evidence="28">
    <location>
        <begin position="1014"/>
        <end position="1075"/>
    </location>
</feature>
<evidence type="ECO:0000256" key="1">
    <source>
        <dbReference type="ARBA" id="ARBA00004251"/>
    </source>
</evidence>
<feature type="domain" description="C-type lectin" evidence="27">
    <location>
        <begin position="730"/>
        <end position="851"/>
    </location>
</feature>
<keyword evidence="15 23" id="KW-1015">Disulfide bond</keyword>
<evidence type="ECO:0000256" key="22">
    <source>
        <dbReference type="ARBA" id="ARBA00045695"/>
    </source>
</evidence>
<dbReference type="GO" id="GO:0005509">
    <property type="term" value="F:calcium ion binding"/>
    <property type="evidence" value="ECO:0007669"/>
    <property type="project" value="InterPro"/>
</dbReference>
<dbReference type="SUPFAM" id="SSF56436">
    <property type="entry name" value="C-type lectin-like"/>
    <property type="match status" value="3"/>
</dbReference>
<dbReference type="InterPro" id="IPR033991">
    <property type="entry name" value="Selectin_CTLD"/>
</dbReference>
<feature type="disulfide bond" evidence="24">
    <location>
        <begin position="1170"/>
        <end position="1197"/>
    </location>
</feature>
<comment type="function">
    <text evidence="22">Cell-surface glycoprotein having a role in immunoadhesion. Mediates in the adhesion of blood neutrophils in cytokine-activated endothelium through interaction with SELPLG/PSGL1. May have a role in capillary morphogenesis.</text>
</comment>
<dbReference type="InterPro" id="IPR018378">
    <property type="entry name" value="C-type_lectin_CS"/>
</dbReference>
<evidence type="ECO:0000256" key="7">
    <source>
        <dbReference type="ARBA" id="ARBA00022723"/>
    </source>
</evidence>
<dbReference type="OrthoDB" id="406096at2759"/>
<evidence type="ECO:0000256" key="23">
    <source>
        <dbReference type="PROSITE-ProRule" id="PRU00076"/>
    </source>
</evidence>
<evidence type="ECO:0000256" key="14">
    <source>
        <dbReference type="ARBA" id="ARBA00023136"/>
    </source>
</evidence>
<feature type="domain" description="Sushi" evidence="28">
    <location>
        <begin position="358"/>
        <end position="419"/>
    </location>
</feature>
<dbReference type="InterPro" id="IPR016186">
    <property type="entry name" value="C-type_lectin-like/link_sf"/>
</dbReference>
<keyword evidence="6 25" id="KW-0812">Transmembrane</keyword>
<dbReference type="InterPro" id="IPR002396">
    <property type="entry name" value="Selectin_superfamily"/>
</dbReference>
<dbReference type="InterPro" id="IPR001304">
    <property type="entry name" value="C-type_lectin-like"/>
</dbReference>
<evidence type="ECO:0000256" key="4">
    <source>
        <dbReference type="ARBA" id="ARBA00022536"/>
    </source>
</evidence>
<keyword evidence="4 23" id="KW-0245">EGF-like domain</keyword>
<feature type="disulfide bond" evidence="24">
    <location>
        <begin position="452"/>
        <end position="479"/>
    </location>
</feature>
<feature type="disulfide bond" evidence="24">
    <location>
        <begin position="1046"/>
        <end position="1073"/>
    </location>
</feature>
<feature type="disulfide bond" evidence="24">
    <location>
        <begin position="390"/>
        <end position="417"/>
    </location>
</feature>
<dbReference type="SMART" id="SM00181">
    <property type="entry name" value="EGF"/>
    <property type="match status" value="4"/>
</dbReference>
<evidence type="ECO:0000256" key="25">
    <source>
        <dbReference type="SAM" id="Phobius"/>
    </source>
</evidence>
<dbReference type="InterPro" id="IPR001881">
    <property type="entry name" value="EGF-like_Ca-bd_dom"/>
</dbReference>
<feature type="disulfide bond" evidence="23">
    <location>
        <begin position="672"/>
        <end position="681"/>
    </location>
</feature>
<dbReference type="SMART" id="SM00179">
    <property type="entry name" value="EGF_CA"/>
    <property type="match status" value="3"/>
</dbReference>
<dbReference type="CDD" id="cd00054">
    <property type="entry name" value="EGF_CA"/>
    <property type="match status" value="2"/>
</dbReference>
<feature type="domain" description="Sushi" evidence="28">
    <location>
        <begin position="233"/>
        <end position="294"/>
    </location>
</feature>
<dbReference type="Proteomes" id="UP000824540">
    <property type="component" value="Unassembled WGS sequence"/>
</dbReference>
<dbReference type="InterPro" id="IPR000436">
    <property type="entry name" value="Sushi_SCR_CCP_dom"/>
</dbReference>
<evidence type="ECO:0000256" key="3">
    <source>
        <dbReference type="ARBA" id="ARBA00022475"/>
    </source>
</evidence>
<keyword evidence="16" id="KW-0325">Glycoprotein</keyword>
<feature type="disulfide bond" evidence="24">
    <location>
        <begin position="514"/>
        <end position="541"/>
    </location>
</feature>
<evidence type="ECO:0000259" key="26">
    <source>
        <dbReference type="PROSITE" id="PS50026"/>
    </source>
</evidence>
<evidence type="ECO:0000256" key="17">
    <source>
        <dbReference type="ARBA" id="ARBA00038738"/>
    </source>
</evidence>
<feature type="disulfide bond" evidence="24">
    <location>
        <begin position="328"/>
        <end position="355"/>
    </location>
</feature>
<evidence type="ECO:0000259" key="28">
    <source>
        <dbReference type="PROSITE" id="PS50923"/>
    </source>
</evidence>
<feature type="domain" description="EGF-like" evidence="26">
    <location>
        <begin position="134"/>
        <end position="170"/>
    </location>
</feature>
<feature type="domain" description="Sushi" evidence="28">
    <location>
        <begin position="420"/>
        <end position="481"/>
    </location>
</feature>
<evidence type="ECO:0000313" key="30">
    <source>
        <dbReference type="Proteomes" id="UP000824540"/>
    </source>
</evidence>
<keyword evidence="8" id="KW-0732">Signal</keyword>
<feature type="domain" description="Sushi" evidence="28">
    <location>
        <begin position="1200"/>
        <end position="1261"/>
    </location>
</feature>
<keyword evidence="7" id="KW-0479">Metal-binding</keyword>
<feature type="domain" description="Sushi" evidence="28">
    <location>
        <begin position="890"/>
        <end position="951"/>
    </location>
</feature>
<dbReference type="PANTHER" id="PTHR19325:SF493">
    <property type="entry name" value="E-SELECTIN"/>
    <property type="match status" value="1"/>
</dbReference>
<keyword evidence="13 25" id="KW-1133">Transmembrane helix</keyword>
<dbReference type="GO" id="GO:0030246">
    <property type="term" value="F:carbohydrate binding"/>
    <property type="evidence" value="ECO:0007669"/>
    <property type="project" value="UniProtKB-KW"/>
</dbReference>
<evidence type="ECO:0000256" key="21">
    <source>
        <dbReference type="ARBA" id="ARBA00043124"/>
    </source>
</evidence>
<feature type="domain" description="EGF-like" evidence="26">
    <location>
        <begin position="851"/>
        <end position="887"/>
    </location>
</feature>
<dbReference type="Gene3D" id="3.10.100.10">
    <property type="entry name" value="Mannose-Binding Protein A, subunit A"/>
    <property type="match status" value="3"/>
</dbReference>
<dbReference type="SUPFAM" id="SSF57535">
    <property type="entry name" value="Complement control module/SCR domain"/>
    <property type="match status" value="15"/>
</dbReference>
<feature type="domain" description="Sushi" evidence="28">
    <location>
        <begin position="1138"/>
        <end position="1199"/>
    </location>
</feature>
<feature type="disulfide bond" evidence="24">
    <location>
        <begin position="922"/>
        <end position="949"/>
    </location>
</feature>
<comment type="similarity">
    <text evidence="2">Belongs to the selectin/LECAM family.</text>
</comment>
<feature type="disulfide bond" evidence="24">
    <location>
        <begin position="1294"/>
        <end position="1321"/>
    </location>
</feature>
<keyword evidence="14 25" id="KW-0472">Membrane</keyword>
<evidence type="ECO:0000256" key="2">
    <source>
        <dbReference type="ARBA" id="ARBA00007360"/>
    </source>
</evidence>
<dbReference type="PRINTS" id="PR00343">
    <property type="entry name" value="SELECTIN"/>
</dbReference>
<organism evidence="29 30">
    <name type="scientific">Albula glossodonta</name>
    <name type="common">roundjaw bonefish</name>
    <dbReference type="NCBI Taxonomy" id="121402"/>
    <lineage>
        <taxon>Eukaryota</taxon>
        <taxon>Metazoa</taxon>
        <taxon>Chordata</taxon>
        <taxon>Craniata</taxon>
        <taxon>Vertebrata</taxon>
        <taxon>Euteleostomi</taxon>
        <taxon>Actinopterygii</taxon>
        <taxon>Neopterygii</taxon>
        <taxon>Teleostei</taxon>
        <taxon>Albuliformes</taxon>
        <taxon>Albulidae</taxon>
        <taxon>Albula</taxon>
    </lineage>
</organism>
<comment type="subunit">
    <text evidence="17">Interacts with SELPLG/PSGL1 and PODXL2 through the sialyl Lewis X epitope. SELPLG sulfation appears not to be required for this interaction.</text>
</comment>
<evidence type="ECO:0000256" key="10">
    <source>
        <dbReference type="ARBA" id="ARBA00022737"/>
    </source>
</evidence>
<dbReference type="SMART" id="SM00032">
    <property type="entry name" value="CCP"/>
    <property type="match status" value="15"/>
</dbReference>
<keyword evidence="5 24" id="KW-0768">Sushi</keyword>
<dbReference type="InterPro" id="IPR016187">
    <property type="entry name" value="CTDL_fold"/>
</dbReference>
<dbReference type="InterPro" id="IPR035976">
    <property type="entry name" value="Sushi/SCR/CCP_sf"/>
</dbReference>
<feature type="domain" description="C-type lectin" evidence="27">
    <location>
        <begin position="579"/>
        <end position="646"/>
    </location>
</feature>
<feature type="disulfide bond" evidence="24">
    <location>
        <begin position="984"/>
        <end position="1011"/>
    </location>
</feature>
<feature type="domain" description="Sushi" evidence="28">
    <location>
        <begin position="1262"/>
        <end position="1323"/>
    </location>
</feature>
<dbReference type="GO" id="GO:0007155">
    <property type="term" value="P:cell adhesion"/>
    <property type="evidence" value="ECO:0007669"/>
    <property type="project" value="UniProtKB-KW"/>
</dbReference>
<dbReference type="FunFam" id="2.10.70.10:FF:000001">
    <property type="entry name" value="Selectin P"/>
    <property type="match status" value="12"/>
</dbReference>
<feature type="domain" description="Sushi" evidence="28">
    <location>
        <begin position="952"/>
        <end position="1013"/>
    </location>
</feature>
<dbReference type="SMART" id="SM00034">
    <property type="entry name" value="CLECT"/>
    <property type="match status" value="3"/>
</dbReference>
<comment type="caution">
    <text evidence="29">The sequence shown here is derived from an EMBL/GenBank/DDBJ whole genome shotgun (WGS) entry which is preliminary data.</text>
</comment>
<keyword evidence="30" id="KW-1185">Reference proteome</keyword>
<keyword evidence="3" id="KW-1003">Cell membrane</keyword>
<dbReference type="Pfam" id="PF00084">
    <property type="entry name" value="Sushi"/>
    <property type="match status" value="15"/>
</dbReference>
<dbReference type="Pfam" id="PF12661">
    <property type="entry name" value="hEGF"/>
    <property type="match status" value="2"/>
</dbReference>
<evidence type="ECO:0000256" key="6">
    <source>
        <dbReference type="ARBA" id="ARBA00022692"/>
    </source>
</evidence>
<name>A0A8T2PIY5_9TELE</name>
<feature type="domain" description="Sushi" evidence="28">
    <location>
        <begin position="1076"/>
        <end position="1137"/>
    </location>
</feature>
<evidence type="ECO:0000256" key="24">
    <source>
        <dbReference type="PROSITE-ProRule" id="PRU00302"/>
    </source>
</evidence>
<feature type="domain" description="C-type lectin" evidence="27">
    <location>
        <begin position="14"/>
        <end position="134"/>
    </location>
</feature>
<dbReference type="Gene3D" id="2.10.25.10">
    <property type="entry name" value="Laminin"/>
    <property type="match status" value="1"/>
</dbReference>
<evidence type="ECO:0000256" key="9">
    <source>
        <dbReference type="ARBA" id="ARBA00022734"/>
    </source>
</evidence>
<feature type="disulfide bond" evidence="24">
    <location>
        <begin position="1108"/>
        <end position="1135"/>
    </location>
</feature>
<accession>A0A8T2PIY5</accession>
<evidence type="ECO:0000256" key="19">
    <source>
        <dbReference type="ARBA" id="ARBA00041401"/>
    </source>
</evidence>
<feature type="domain" description="Sushi" evidence="28">
    <location>
        <begin position="1324"/>
        <end position="1387"/>
    </location>
</feature>
<sequence length="1767" mass="193528">MSFLKVGPATWTRVEGWSYNFSEKAMTWDNARKWCRGQYTDMVAIQNQNEIAYLNSFLPRQKSYYWIGIRKINNVWTWVGTNKTLTKEAENWARNEPNNGKNNEDCVEIYIKRETDTGKWNDESCKKRKTALCYTASCQKDSCSGHGECIETINNHTCSCFEGFFGEKCENVVTCEAMSRPNLKSCSNPFGNYSYSSMCHFTCDEGYKLTDSTPIRCTHSGSWSAEPPLCEAVQCSELVSPVKGLMDCEHPLGNFSYTSSCTFSCEKGHKSTASTKLTCGSAGQWNDSQPRCEAVHCPSLRAPQDGNMACSADSPAEFPYGSTCTFTCADGFQLQGVSSVTCTESAEWSQDTPYCEAITCESPEQGDHLVMKCSHSSDNLKLNSSCGFSCDEGFILQGAERLQCTGTGKWSADTPTCTAITCKSLEAGDHLVTNCSHSSDNLKLNSSCSFSCDEGFILQGAESLQCTGTGKWSADTPTCTAITCESPEQGDHLVRKCSHSSSALMPNSNCSFSCDEGFDLQGSETLTCNSSGNWTGEVPSCQAQSRLDPTFLGMAAGGAVGLPGLSILIYLAKRLRKKGIRKINDNWTWIGTNKTFKDVNFSNWAKNEPNNKENNQDCVEIYIKREKEGGQWNDEKCEGPKHALCFKAQCNVTTCSNRGECSETFNNFICKCSQGFNGSECQDVINCERPKTPQHGWMDCQGPHGNYSYNSTCTFHCAEGFSLQGLRTEVEAWTYNYSTTPNRSWNAARQWCRQHFTDMVAIQNQKEISYLNEYLPKNSKYYWIGIRKINDKWTWIGTNKILTAEAENWAKGEPNNKGTSSDCVEMYIKRDLDTAKWNDQNCNSKKGALCYTASCAEDSCSVHADCEETIGNYTCKCHPGFQGPRCEEAVACDMLEAPEWGQLQCADMHGSFRFNSSCTFNCTQGFSLMGAWNLQCQASGSWDSDPPSCQARQCDALTAPLHGNLHCSHPHEDFSYNSSCSVSCEEGFLLNGTASIQCTSLGVWTESPPSCQARQCDALTAPLHGNLHCSHPHEDFSYNSSCSLSCEEGFLLNGTASIQCTSLGVWTQPLPLCQARQCLPLVAPERSQMNCSHPHSLFSFGSRCELGCEEGFVLQGAPTLQCTESGLWSHTAPSCQARQCDALTSPLHGNLHCSHPHDDFSYNSSCSVSCEEGFLLNGTASIQCTSLGVWTESPPSCQARQCDALTAPRNATLNCSHPHEDFSYNSSCSVSCEEGFLLNGTASIQCTSLGVWTQPLPLCQARQCLPLVAPERSQMNCSHPHSLFSFGSRCELGCEEGFVLQGAPTLQCTESGLWSHTAPSCQARQCDALTAPRNATLNCSHPHEDFSYNSSCSVSCEEGFLLNGTASIQLYCKSSGLWSAPPPSCTELGMTVGMGMLMSAGVGVASAVSLLLLGGLGFFITSQLSKRTKKYPLEPKFQLSSNKLSVPVSEARYQHSIPAALSSPRAWVVPAEGALKNAATPFDRQKHNVTLHDRRPDVILTAAFLRGGSVSSADTEQDRLKHLRCPLSVTGGCPAHYWAGVGLHAGTGPVPTAASPSVTDLAPRPALETGSGCEVAVLHGVETINGVEKRGVCGGQAISKMAKRVSIHLTGDDWLLRLLQARSSCPSRSTQRSPFCSRHAHTQQQKQRRWYTASRARITSSAGAITSEHPLHRTAIKLDMEGQQGTYMTNEQSMTASVNTLCSLQDMALMWDVHYSLLFQTEVQRGVSLLTPLVRSPGQQRSAGRSQSHGGRQRWALGRRVWHWARG</sequence>
<dbReference type="Gene3D" id="2.10.70.10">
    <property type="entry name" value="Complement Module, domain 1"/>
    <property type="match status" value="15"/>
</dbReference>
<keyword evidence="11" id="KW-0106">Calcium</keyword>
<reference evidence="29" key="1">
    <citation type="thesis" date="2021" institute="BYU ScholarsArchive" country="Provo, UT, USA">
        <title>Applications of and Algorithms for Genome Assembly and Genomic Analyses with an Emphasis on Marine Teleosts.</title>
        <authorList>
            <person name="Pickett B.D."/>
        </authorList>
    </citation>
    <scope>NUCLEOTIDE SEQUENCE</scope>
    <source>
        <strain evidence="29">HI-2016</strain>
    </source>
</reference>
<evidence type="ECO:0000256" key="8">
    <source>
        <dbReference type="ARBA" id="ARBA00022729"/>
    </source>
</evidence>
<feature type="transmembrane region" description="Helical" evidence="25">
    <location>
        <begin position="1397"/>
        <end position="1420"/>
    </location>
</feature>
<evidence type="ECO:0000259" key="27">
    <source>
        <dbReference type="PROSITE" id="PS50041"/>
    </source>
</evidence>
<protein>
    <recommendedName>
        <fullName evidence="18">E-selectin</fullName>
    </recommendedName>
    <alternativeName>
        <fullName evidence="19">CD62 antigen-like family member E</fullName>
    </alternativeName>
    <alternativeName>
        <fullName evidence="20">Endothelial leukocyte adhesion molecule 1</fullName>
    </alternativeName>
    <alternativeName>
        <fullName evidence="21">Leukocyte-endothelial cell adhesion molecule 2</fullName>
    </alternativeName>
</protein>
<feature type="disulfide bond" evidence="23">
    <location>
        <begin position="160"/>
        <end position="169"/>
    </location>
</feature>
<evidence type="ECO:0000256" key="12">
    <source>
        <dbReference type="ARBA" id="ARBA00022889"/>
    </source>
</evidence>
<dbReference type="CDD" id="cd00033">
    <property type="entry name" value="CCP"/>
    <property type="match status" value="15"/>
</dbReference>
<evidence type="ECO:0000256" key="13">
    <source>
        <dbReference type="ARBA" id="ARBA00022989"/>
    </source>
</evidence>
<evidence type="ECO:0000256" key="15">
    <source>
        <dbReference type="ARBA" id="ARBA00023157"/>
    </source>
</evidence>
<evidence type="ECO:0000313" key="29">
    <source>
        <dbReference type="EMBL" id="KAG9351111.1"/>
    </source>
</evidence>
<evidence type="ECO:0000256" key="20">
    <source>
        <dbReference type="ARBA" id="ARBA00042113"/>
    </source>
</evidence>
<dbReference type="PROSITE" id="PS50041">
    <property type="entry name" value="C_TYPE_LECTIN_2"/>
    <property type="match status" value="3"/>
</dbReference>
<feature type="disulfide bond" evidence="24">
    <location>
        <begin position="265"/>
        <end position="292"/>
    </location>
</feature>
<dbReference type="PROSITE" id="PS50923">
    <property type="entry name" value="SUSHI"/>
    <property type="match status" value="15"/>
</dbReference>
<dbReference type="EMBL" id="JAFBMS010000007">
    <property type="protein sequence ID" value="KAG9351111.1"/>
    <property type="molecule type" value="Genomic_DNA"/>
</dbReference>
<evidence type="ECO:0000256" key="11">
    <source>
        <dbReference type="ARBA" id="ARBA00022837"/>
    </source>
</evidence>
<dbReference type="GO" id="GO:0005886">
    <property type="term" value="C:plasma membrane"/>
    <property type="evidence" value="ECO:0007669"/>
    <property type="project" value="UniProtKB-SubCell"/>
</dbReference>
<dbReference type="Pfam" id="PF00059">
    <property type="entry name" value="Lectin_C"/>
    <property type="match status" value="3"/>
</dbReference>
<gene>
    <name evidence="29" type="ORF">JZ751_025001</name>
</gene>
<dbReference type="PROSITE" id="PS00615">
    <property type="entry name" value="C_TYPE_LECTIN_1"/>
    <property type="match status" value="3"/>
</dbReference>
<comment type="caution">
    <text evidence="23">Lacks conserved residue(s) required for the propagation of feature annotation.</text>
</comment>
<dbReference type="FunFam" id="3.10.100.10:FF:000007">
    <property type="entry name" value="L-selectin"/>
    <property type="match status" value="2"/>
</dbReference>
<feature type="domain" description="Sushi" evidence="28">
    <location>
        <begin position="295"/>
        <end position="357"/>
    </location>
</feature>
<dbReference type="PROSITE" id="PS50026">
    <property type="entry name" value="EGF_3"/>
    <property type="match status" value="3"/>
</dbReference>
<evidence type="ECO:0000256" key="16">
    <source>
        <dbReference type="ARBA" id="ARBA00023180"/>
    </source>
</evidence>
<dbReference type="InterPro" id="IPR050350">
    <property type="entry name" value="Compl-Cell_Adhes-Reg"/>
</dbReference>
<evidence type="ECO:0000256" key="18">
    <source>
        <dbReference type="ARBA" id="ARBA00040812"/>
    </source>
</evidence>
<dbReference type="PROSITE" id="PS00022">
    <property type="entry name" value="EGF_1"/>
    <property type="match status" value="3"/>
</dbReference>
<keyword evidence="12" id="KW-0130">Cell adhesion</keyword>
<keyword evidence="9" id="KW-0430">Lectin</keyword>